<accession>A0A927D279</accession>
<gene>
    <name evidence="5" type="ORF">H9Q16_07000</name>
</gene>
<proteinExistence type="predicted"/>
<dbReference type="GO" id="GO:0005576">
    <property type="term" value="C:extracellular region"/>
    <property type="evidence" value="ECO:0007669"/>
    <property type="project" value="UniProtKB-SubCell"/>
</dbReference>
<feature type="domain" description="SCP" evidence="4">
    <location>
        <begin position="12"/>
        <end position="131"/>
    </location>
</feature>
<reference evidence="5" key="1">
    <citation type="submission" date="2020-08" db="EMBL/GenBank/DDBJ databases">
        <title>Sulfitobacter aestuariivivens sp. nov., isolated from a tidal flat.</title>
        <authorList>
            <person name="Park S."/>
            <person name="Yoon J.-H."/>
        </authorList>
    </citation>
    <scope>NUCLEOTIDE SEQUENCE</scope>
    <source>
        <strain evidence="5">TSTF-M16</strain>
    </source>
</reference>
<dbReference type="PROSITE" id="PS00330">
    <property type="entry name" value="HEMOLYSIN_CALCIUM"/>
    <property type="match status" value="4"/>
</dbReference>
<name>A0A927D279_9RHOB</name>
<dbReference type="PANTHER" id="PTHR38340">
    <property type="entry name" value="S-LAYER PROTEIN"/>
    <property type="match status" value="1"/>
</dbReference>
<dbReference type="Pfam" id="PF00353">
    <property type="entry name" value="HemolysinCabind"/>
    <property type="match status" value="5"/>
</dbReference>
<dbReference type="GO" id="GO:0005509">
    <property type="term" value="F:calcium ion binding"/>
    <property type="evidence" value="ECO:0007669"/>
    <property type="project" value="InterPro"/>
</dbReference>
<sequence length="471" mass="48857">MTIASALERYLLQLVNQERAEHGLNPLTLELNLNTSADAHSRWMTNADTFSHTGVNGSSSRGRMESAGFELNGTWSTGENIGAQSVMGSDSYYDEVRLIHEGLMNSPGHRANILDPDYTHVGLGITVGPLTYGTAGSYQSVLVTQNFGNTGGRTDHDLMGTTRNDNMNMGSGDDHAILGAGHDIAQGQAGNDTIVAGSGNDSVAGGTGHDRINGNDGNDVLRGHDGNDQIAGDAGHDFLIGDGGHDTLNGGTGNDSLSGGNENDLLIGGAGFDALQGGAGNDTMIGGDQADNLFASTGDDVLRGGDGFDRLFGDFGNDTLEGGAGPDALFGMSGNDVMYGQAGDDRNYGGGGNDLIIDGQGNDLLEAGAGFDTLNGGQGDDQLFGRFNADTFVFEDVAGGFGNDTIGDFAADNRFERIDLSDVASITDLNDLLRNHATQVGEDVLISAGQNASILLLDVSLNQLDQTDFTF</sequence>
<feature type="region of interest" description="Disordered" evidence="3">
    <location>
        <begin position="203"/>
        <end position="238"/>
    </location>
</feature>
<feature type="compositionally biased region" description="Basic and acidic residues" evidence="3">
    <location>
        <begin position="208"/>
        <end position="227"/>
    </location>
</feature>
<dbReference type="InterPro" id="IPR011049">
    <property type="entry name" value="Serralysin-like_metalloprot_C"/>
</dbReference>
<evidence type="ECO:0000259" key="4">
    <source>
        <dbReference type="Pfam" id="PF00188"/>
    </source>
</evidence>
<dbReference type="RefSeq" id="WP_191074608.1">
    <property type="nucleotide sequence ID" value="NZ_JACTAG010000001.1"/>
</dbReference>
<dbReference type="Gene3D" id="2.150.10.10">
    <property type="entry name" value="Serralysin-like metalloprotease, C-terminal"/>
    <property type="match status" value="3"/>
</dbReference>
<dbReference type="Gene3D" id="3.40.33.10">
    <property type="entry name" value="CAP"/>
    <property type="match status" value="1"/>
</dbReference>
<comment type="subcellular location">
    <subcellularLocation>
        <location evidence="1">Secreted</location>
    </subcellularLocation>
</comment>
<dbReference type="Pfam" id="PF00188">
    <property type="entry name" value="CAP"/>
    <property type="match status" value="1"/>
</dbReference>
<organism evidence="5 6">
    <name type="scientific">Sulfitobacter aestuariivivens</name>
    <dbReference type="NCBI Taxonomy" id="2766981"/>
    <lineage>
        <taxon>Bacteria</taxon>
        <taxon>Pseudomonadati</taxon>
        <taxon>Pseudomonadota</taxon>
        <taxon>Alphaproteobacteria</taxon>
        <taxon>Rhodobacterales</taxon>
        <taxon>Roseobacteraceae</taxon>
        <taxon>Sulfitobacter</taxon>
    </lineage>
</organism>
<evidence type="ECO:0000256" key="1">
    <source>
        <dbReference type="ARBA" id="ARBA00004613"/>
    </source>
</evidence>
<evidence type="ECO:0000313" key="6">
    <source>
        <dbReference type="Proteomes" id="UP000635142"/>
    </source>
</evidence>
<dbReference type="InterPro" id="IPR014044">
    <property type="entry name" value="CAP_dom"/>
</dbReference>
<dbReference type="SUPFAM" id="SSF55797">
    <property type="entry name" value="PR-1-like"/>
    <property type="match status" value="1"/>
</dbReference>
<dbReference type="CDD" id="cd05379">
    <property type="entry name" value="CAP_bacterial"/>
    <property type="match status" value="1"/>
</dbReference>
<keyword evidence="6" id="KW-1185">Reference proteome</keyword>
<dbReference type="Proteomes" id="UP000635142">
    <property type="component" value="Unassembled WGS sequence"/>
</dbReference>
<evidence type="ECO:0000313" key="5">
    <source>
        <dbReference type="EMBL" id="MBD3663664.1"/>
    </source>
</evidence>
<evidence type="ECO:0000256" key="3">
    <source>
        <dbReference type="SAM" id="MobiDB-lite"/>
    </source>
</evidence>
<dbReference type="SUPFAM" id="SSF51120">
    <property type="entry name" value="beta-Roll"/>
    <property type="match status" value="2"/>
</dbReference>
<dbReference type="PRINTS" id="PR00313">
    <property type="entry name" value="CABNDNGRPT"/>
</dbReference>
<dbReference type="InterPro" id="IPR035940">
    <property type="entry name" value="CAP_sf"/>
</dbReference>
<evidence type="ECO:0000256" key="2">
    <source>
        <dbReference type="ARBA" id="ARBA00022525"/>
    </source>
</evidence>
<keyword evidence="2" id="KW-0964">Secreted</keyword>
<dbReference type="AlphaFoldDB" id="A0A927D279"/>
<comment type="caution">
    <text evidence="5">The sequence shown here is derived from an EMBL/GenBank/DDBJ whole genome shotgun (WGS) entry which is preliminary data.</text>
</comment>
<protein>
    <recommendedName>
        <fullName evidence="4">SCP domain-containing protein</fullName>
    </recommendedName>
</protein>
<dbReference type="InterPro" id="IPR050557">
    <property type="entry name" value="RTX_toxin/Mannuronan_C5-epim"/>
</dbReference>
<dbReference type="EMBL" id="JACTAG010000001">
    <property type="protein sequence ID" value="MBD3663664.1"/>
    <property type="molecule type" value="Genomic_DNA"/>
</dbReference>
<dbReference type="InterPro" id="IPR018511">
    <property type="entry name" value="Hemolysin-typ_Ca-bd_CS"/>
</dbReference>
<dbReference type="InterPro" id="IPR001343">
    <property type="entry name" value="Hemolysn_Ca-bd"/>
</dbReference>
<dbReference type="PANTHER" id="PTHR38340:SF1">
    <property type="entry name" value="S-LAYER PROTEIN"/>
    <property type="match status" value="1"/>
</dbReference>